<evidence type="ECO:0000256" key="6">
    <source>
        <dbReference type="ARBA" id="ARBA00023136"/>
    </source>
</evidence>
<gene>
    <name evidence="14" type="ORF">COY52_12655</name>
</gene>
<dbReference type="InterPro" id="IPR052029">
    <property type="entry name" value="PpiD_chaperone"/>
</dbReference>
<dbReference type="PANTHER" id="PTHR47529:SF1">
    <property type="entry name" value="PERIPLASMIC CHAPERONE PPID"/>
    <property type="match status" value="1"/>
</dbReference>
<evidence type="ECO:0000259" key="13">
    <source>
        <dbReference type="PROSITE" id="PS50198"/>
    </source>
</evidence>
<evidence type="ECO:0000256" key="1">
    <source>
        <dbReference type="ARBA" id="ARBA00004382"/>
    </source>
</evidence>
<dbReference type="InterPro" id="IPR023058">
    <property type="entry name" value="PPIase_PpiC_CS"/>
</dbReference>
<dbReference type="AlphaFoldDB" id="A0A2M7S4E0"/>
<evidence type="ECO:0000256" key="12">
    <source>
        <dbReference type="SAM" id="Phobius"/>
    </source>
</evidence>
<dbReference type="SUPFAM" id="SSF109998">
    <property type="entry name" value="Triger factor/SurA peptide-binding domain-like"/>
    <property type="match status" value="1"/>
</dbReference>
<keyword evidence="2" id="KW-1003">Cell membrane</keyword>
<dbReference type="Gene3D" id="3.10.50.40">
    <property type="match status" value="1"/>
</dbReference>
<dbReference type="PROSITE" id="PS50198">
    <property type="entry name" value="PPIC_PPIASE_2"/>
    <property type="match status" value="1"/>
</dbReference>
<keyword evidence="7" id="KW-0143">Chaperone</keyword>
<evidence type="ECO:0000256" key="8">
    <source>
        <dbReference type="ARBA" id="ARBA00038408"/>
    </source>
</evidence>
<dbReference type="Gene3D" id="1.10.4030.10">
    <property type="entry name" value="Porin chaperone SurA, peptide-binding domain"/>
    <property type="match status" value="1"/>
</dbReference>
<dbReference type="SUPFAM" id="SSF54534">
    <property type="entry name" value="FKBP-like"/>
    <property type="match status" value="1"/>
</dbReference>
<comment type="caution">
    <text evidence="14">The sequence shown here is derived from an EMBL/GenBank/DDBJ whole genome shotgun (WGS) entry which is preliminary data.</text>
</comment>
<keyword evidence="11" id="KW-0413">Isomerase</keyword>
<comment type="similarity">
    <text evidence="8">Belongs to the PpiD chaperone family.</text>
</comment>
<evidence type="ECO:0000313" key="14">
    <source>
        <dbReference type="EMBL" id="PIZ14435.1"/>
    </source>
</evidence>
<comment type="subcellular location">
    <subcellularLocation>
        <location evidence="1">Cell inner membrane</location>
        <topology evidence="1">Single-pass type II membrane protein</topology>
        <orientation evidence="1">Periplasmic side</orientation>
    </subcellularLocation>
</comment>
<dbReference type="EMBL" id="PFMR01000353">
    <property type="protein sequence ID" value="PIZ14435.1"/>
    <property type="molecule type" value="Genomic_DNA"/>
</dbReference>
<evidence type="ECO:0000256" key="3">
    <source>
        <dbReference type="ARBA" id="ARBA00022519"/>
    </source>
</evidence>
<sequence length="644" mass="72601">MNLNKKIIYAAVPVVISLYLFCFHAGECLGQKKNAQGKSIVAKVNSSEIAEDFFNSVYDRFMQDFRNFNPGSPVDEETKNWARKYVIDEFIKREIVIQEAKKKNFKVSDAEVDKIIKDHPYFKGKDGKFDNTKYLWAINDPNFNLKQVREQVRGDDELIYTEFQKEMMNREKASDGEALEEFKKRTEKVKVQCALLKSAVVADTSLTEAEISSYFKANTEKYRMPARAKVKYVVITPEKVRSGTTVSNEEIAAYYNSNKDEFFLPERIKISHIMAAVPPDADTKTQDEKKAVIEKVLGLLKSGKKFEDLAGEYSEDRGTAKEGGSIGGYIPKGRMRDLDDILFAMKKGQYTKEPVKTAFGYHLFRLDDRRDAGIGLFDEVFDAVREAVLKKKSEERAALVAGQIAAEVKNITDLESSAAPYGGLTETPLFSEKDSLDTIGYIPEFNKRSFALKKGGIDRSAVPLEWRPKKILGHAVIALADRIESSIPTMEEVRNSLILDCKRDKEKELTRINADSVMSALRASDNFITTAENAGCETKETTITRYQYYIEGIGYVPDLAKASFDSTPQEAGLIKGGAVYSVEVPAGICIFKPVERTGVDEKAFAKEKDSLKKNIESQKNTAAFDKWYDEAKKRAKIEVYIKTE</sequence>
<organism evidence="14 15">
    <name type="scientific">Candidatus Desantisbacteria bacterium CG_4_10_14_0_8_um_filter_48_22</name>
    <dbReference type="NCBI Taxonomy" id="1974543"/>
    <lineage>
        <taxon>Bacteria</taxon>
        <taxon>Candidatus Desantisiibacteriota</taxon>
    </lineage>
</organism>
<keyword evidence="6 12" id="KW-0472">Membrane</keyword>
<dbReference type="GO" id="GO:0005886">
    <property type="term" value="C:plasma membrane"/>
    <property type="evidence" value="ECO:0007669"/>
    <property type="project" value="UniProtKB-SubCell"/>
</dbReference>
<dbReference type="InterPro" id="IPR027304">
    <property type="entry name" value="Trigger_fact/SurA_dom_sf"/>
</dbReference>
<keyword evidence="5 12" id="KW-1133">Transmembrane helix</keyword>
<evidence type="ECO:0000256" key="7">
    <source>
        <dbReference type="ARBA" id="ARBA00023186"/>
    </source>
</evidence>
<keyword evidence="3" id="KW-0997">Cell inner membrane</keyword>
<evidence type="ECO:0000256" key="4">
    <source>
        <dbReference type="ARBA" id="ARBA00022692"/>
    </source>
</evidence>
<dbReference type="InterPro" id="IPR000297">
    <property type="entry name" value="PPIase_PpiC"/>
</dbReference>
<evidence type="ECO:0000256" key="9">
    <source>
        <dbReference type="ARBA" id="ARBA00040743"/>
    </source>
</evidence>
<dbReference type="GO" id="GO:0003755">
    <property type="term" value="F:peptidyl-prolyl cis-trans isomerase activity"/>
    <property type="evidence" value="ECO:0007669"/>
    <property type="project" value="UniProtKB-KW"/>
</dbReference>
<dbReference type="Pfam" id="PF00639">
    <property type="entry name" value="Rotamase"/>
    <property type="match status" value="1"/>
</dbReference>
<proteinExistence type="inferred from homology"/>
<dbReference type="InterPro" id="IPR046357">
    <property type="entry name" value="PPIase_dom_sf"/>
</dbReference>
<protein>
    <recommendedName>
        <fullName evidence="9">Periplasmic chaperone PpiD</fullName>
    </recommendedName>
    <alternativeName>
        <fullName evidence="10">Periplasmic folding chaperone</fullName>
    </alternativeName>
</protein>
<dbReference type="Pfam" id="PF13624">
    <property type="entry name" value="SurA_N_3"/>
    <property type="match status" value="1"/>
</dbReference>
<reference evidence="15" key="1">
    <citation type="submission" date="2017-09" db="EMBL/GenBank/DDBJ databases">
        <title>Depth-based differentiation of microbial function through sediment-hosted aquifers and enrichment of novel symbionts in the deep terrestrial subsurface.</title>
        <authorList>
            <person name="Probst A.J."/>
            <person name="Ladd B."/>
            <person name="Jarett J.K."/>
            <person name="Geller-Mcgrath D.E."/>
            <person name="Sieber C.M.K."/>
            <person name="Emerson J.B."/>
            <person name="Anantharaman K."/>
            <person name="Thomas B.C."/>
            <person name="Malmstrom R."/>
            <person name="Stieglmeier M."/>
            <person name="Klingl A."/>
            <person name="Woyke T."/>
            <person name="Ryan C.M."/>
            <person name="Banfield J.F."/>
        </authorList>
    </citation>
    <scope>NUCLEOTIDE SEQUENCE [LARGE SCALE GENOMIC DNA]</scope>
</reference>
<feature type="transmembrane region" description="Helical" evidence="12">
    <location>
        <begin position="7"/>
        <end position="26"/>
    </location>
</feature>
<evidence type="ECO:0000256" key="2">
    <source>
        <dbReference type="ARBA" id="ARBA00022475"/>
    </source>
</evidence>
<evidence type="ECO:0000256" key="5">
    <source>
        <dbReference type="ARBA" id="ARBA00022989"/>
    </source>
</evidence>
<dbReference type="PANTHER" id="PTHR47529">
    <property type="entry name" value="PEPTIDYL-PROLYL CIS-TRANS ISOMERASE D"/>
    <property type="match status" value="1"/>
</dbReference>
<dbReference type="Proteomes" id="UP000229307">
    <property type="component" value="Unassembled WGS sequence"/>
</dbReference>
<name>A0A2M7S4E0_9BACT</name>
<evidence type="ECO:0000313" key="15">
    <source>
        <dbReference type="Proteomes" id="UP000229307"/>
    </source>
</evidence>
<keyword evidence="11" id="KW-0697">Rotamase</keyword>
<evidence type="ECO:0000256" key="10">
    <source>
        <dbReference type="ARBA" id="ARBA00042775"/>
    </source>
</evidence>
<evidence type="ECO:0000256" key="11">
    <source>
        <dbReference type="PROSITE-ProRule" id="PRU00278"/>
    </source>
</evidence>
<dbReference type="PROSITE" id="PS01096">
    <property type="entry name" value="PPIC_PPIASE_1"/>
    <property type="match status" value="1"/>
</dbReference>
<keyword evidence="4 12" id="KW-0812">Transmembrane</keyword>
<feature type="domain" description="PpiC" evidence="13">
    <location>
        <begin position="265"/>
        <end position="368"/>
    </location>
</feature>
<accession>A0A2M7S4E0</accession>